<proteinExistence type="inferred from homology"/>
<evidence type="ECO:0000313" key="9">
    <source>
        <dbReference type="EMBL" id="MBC2604774.1"/>
    </source>
</evidence>
<dbReference type="InterPro" id="IPR018101">
    <property type="entry name" value="Transl_elong_Ts_CS"/>
</dbReference>
<keyword evidence="3 5" id="KW-0251">Elongation factor</keyword>
<evidence type="ECO:0000259" key="8">
    <source>
        <dbReference type="Pfam" id="PF00889"/>
    </source>
</evidence>
<organism evidence="9 10">
    <name type="scientific">Pelagicoccus albus</name>
    <dbReference type="NCBI Taxonomy" id="415222"/>
    <lineage>
        <taxon>Bacteria</taxon>
        <taxon>Pseudomonadati</taxon>
        <taxon>Verrucomicrobiota</taxon>
        <taxon>Opitutia</taxon>
        <taxon>Puniceicoccales</taxon>
        <taxon>Pelagicoccaceae</taxon>
        <taxon>Pelagicoccus</taxon>
    </lineage>
</organism>
<dbReference type="SUPFAM" id="SSF54713">
    <property type="entry name" value="Elongation factor Ts (EF-Ts), dimerisation domain"/>
    <property type="match status" value="1"/>
</dbReference>
<evidence type="ECO:0000256" key="5">
    <source>
        <dbReference type="HAMAP-Rule" id="MF_00050"/>
    </source>
</evidence>
<evidence type="ECO:0000256" key="3">
    <source>
        <dbReference type="ARBA" id="ARBA00022768"/>
    </source>
</evidence>
<feature type="region of interest" description="Involved in Mg(2+) ion dislocation from EF-Tu" evidence="5">
    <location>
        <begin position="83"/>
        <end position="86"/>
    </location>
</feature>
<dbReference type="FunFam" id="1.10.286.20:FF:000001">
    <property type="entry name" value="Elongation factor Ts"/>
    <property type="match status" value="1"/>
</dbReference>
<evidence type="ECO:0000313" key="10">
    <source>
        <dbReference type="Proteomes" id="UP000526501"/>
    </source>
</evidence>
<dbReference type="InterPro" id="IPR036402">
    <property type="entry name" value="EF-Ts_dimer_sf"/>
</dbReference>
<evidence type="ECO:0000256" key="4">
    <source>
        <dbReference type="ARBA" id="ARBA00022917"/>
    </source>
</evidence>
<sequence>MSAQISAKQVGELRAQTGAGLMDCKKALTEANGDLEAAATILRKKGIASADKKAGRATSEGLIDSYIHLGGKVGVLIEVNCETDFVAKNDDFKQFVKDVSLHIAALNPVCVSREEVPAELVEKEREVAASQAEGKPAQAVQKIIEGKLNKYYSTVCLLDQPFVKDDSKSVQDVLTEQIAKLGENMKIRRFVRFQLGAE</sequence>
<dbReference type="HAMAP" id="MF_00050">
    <property type="entry name" value="EF_Ts"/>
    <property type="match status" value="1"/>
</dbReference>
<dbReference type="Gene3D" id="1.10.8.10">
    <property type="entry name" value="DNA helicase RuvA subunit, C-terminal domain"/>
    <property type="match status" value="1"/>
</dbReference>
<keyword evidence="10" id="KW-1185">Reference proteome</keyword>
<comment type="subcellular location">
    <subcellularLocation>
        <location evidence="5 7">Cytoplasm</location>
    </subcellularLocation>
</comment>
<comment type="function">
    <text evidence="5 6">Associates with the EF-Tu.GDP complex and induces the exchange of GDP to GTP. It remains bound to the aminoacyl-tRNA.EF-Tu.GTP complex up to the GTP hydrolysis stage on the ribosome.</text>
</comment>
<dbReference type="Pfam" id="PF00889">
    <property type="entry name" value="EF_TS"/>
    <property type="match status" value="1"/>
</dbReference>
<comment type="similarity">
    <text evidence="1 5 6">Belongs to the EF-Ts family.</text>
</comment>
<dbReference type="Gene3D" id="1.10.286.20">
    <property type="match status" value="1"/>
</dbReference>
<gene>
    <name evidence="5 9" type="primary">tsf</name>
    <name evidence="9" type="ORF">H5P27_01760</name>
</gene>
<dbReference type="InterPro" id="IPR014039">
    <property type="entry name" value="Transl_elong_EFTs/EF1B_dimer"/>
</dbReference>
<dbReference type="Proteomes" id="UP000526501">
    <property type="component" value="Unassembled WGS sequence"/>
</dbReference>
<comment type="caution">
    <text evidence="9">The sequence shown here is derived from an EMBL/GenBank/DDBJ whole genome shotgun (WGS) entry which is preliminary data.</text>
</comment>
<dbReference type="PROSITE" id="PS01127">
    <property type="entry name" value="EF_TS_2"/>
    <property type="match status" value="1"/>
</dbReference>
<evidence type="ECO:0000256" key="2">
    <source>
        <dbReference type="ARBA" id="ARBA00016956"/>
    </source>
</evidence>
<protein>
    <recommendedName>
        <fullName evidence="2 5">Elongation factor Ts</fullName>
        <shortName evidence="5">EF-Ts</shortName>
    </recommendedName>
</protein>
<reference evidence="9 10" key="1">
    <citation type="submission" date="2020-07" db="EMBL/GenBank/DDBJ databases">
        <authorList>
            <person name="Feng X."/>
        </authorList>
    </citation>
    <scope>NUCLEOTIDE SEQUENCE [LARGE SCALE GENOMIC DNA]</scope>
    <source>
        <strain evidence="9 10">JCM23202</strain>
    </source>
</reference>
<name>A0A7X1E6Y7_9BACT</name>
<dbReference type="PROSITE" id="PS01126">
    <property type="entry name" value="EF_TS_1"/>
    <property type="match status" value="1"/>
</dbReference>
<dbReference type="Gene3D" id="3.30.479.20">
    <property type="entry name" value="Elongation factor Ts, dimerisation domain"/>
    <property type="match status" value="1"/>
</dbReference>
<dbReference type="CDD" id="cd14275">
    <property type="entry name" value="UBA_EF-Ts"/>
    <property type="match status" value="1"/>
</dbReference>
<evidence type="ECO:0000256" key="6">
    <source>
        <dbReference type="RuleBase" id="RU000642"/>
    </source>
</evidence>
<dbReference type="NCBIfam" id="TIGR00116">
    <property type="entry name" value="tsf"/>
    <property type="match status" value="1"/>
</dbReference>
<evidence type="ECO:0000256" key="7">
    <source>
        <dbReference type="RuleBase" id="RU000643"/>
    </source>
</evidence>
<dbReference type="InterPro" id="IPR009060">
    <property type="entry name" value="UBA-like_sf"/>
</dbReference>
<dbReference type="PANTHER" id="PTHR11741:SF0">
    <property type="entry name" value="ELONGATION FACTOR TS, MITOCHONDRIAL"/>
    <property type="match status" value="1"/>
</dbReference>
<keyword evidence="5" id="KW-0963">Cytoplasm</keyword>
<dbReference type="EMBL" id="JACHVC010000001">
    <property type="protein sequence ID" value="MBC2604774.1"/>
    <property type="molecule type" value="Genomic_DNA"/>
</dbReference>
<dbReference type="GO" id="GO:0005737">
    <property type="term" value="C:cytoplasm"/>
    <property type="evidence" value="ECO:0007669"/>
    <property type="project" value="UniProtKB-SubCell"/>
</dbReference>
<dbReference type="PANTHER" id="PTHR11741">
    <property type="entry name" value="ELONGATION FACTOR TS"/>
    <property type="match status" value="1"/>
</dbReference>
<evidence type="ECO:0000256" key="1">
    <source>
        <dbReference type="ARBA" id="ARBA00005532"/>
    </source>
</evidence>
<dbReference type="FunFam" id="1.10.8.10:FF:000001">
    <property type="entry name" value="Elongation factor Ts"/>
    <property type="match status" value="1"/>
</dbReference>
<dbReference type="RefSeq" id="WP_185658660.1">
    <property type="nucleotide sequence ID" value="NZ_CAWPOO010000001.1"/>
</dbReference>
<accession>A0A7X1E6Y7</accession>
<dbReference type="SUPFAM" id="SSF46934">
    <property type="entry name" value="UBA-like"/>
    <property type="match status" value="1"/>
</dbReference>
<keyword evidence="4 5" id="KW-0648">Protein biosynthesis</keyword>
<dbReference type="GO" id="GO:0003746">
    <property type="term" value="F:translation elongation factor activity"/>
    <property type="evidence" value="ECO:0007669"/>
    <property type="project" value="UniProtKB-UniRule"/>
</dbReference>
<dbReference type="AlphaFoldDB" id="A0A7X1E6Y7"/>
<dbReference type="InterPro" id="IPR001816">
    <property type="entry name" value="Transl_elong_EFTs/EF1B"/>
</dbReference>
<feature type="domain" description="Translation elongation factor EFTs/EF1B dimerisation" evidence="8">
    <location>
        <begin position="94"/>
        <end position="196"/>
    </location>
</feature>